<name>A0ABU1TQA9_9FLAO</name>
<evidence type="ECO:0000313" key="2">
    <source>
        <dbReference type="Proteomes" id="UP001255185"/>
    </source>
</evidence>
<dbReference type="EMBL" id="JAVDVI010000008">
    <property type="protein sequence ID" value="MDR6968149.1"/>
    <property type="molecule type" value="Genomic_DNA"/>
</dbReference>
<keyword evidence="2" id="KW-1185">Reference proteome</keyword>
<organism evidence="1 2">
    <name type="scientific">Flavobacterium arsenatis</name>
    <dbReference type="NCBI Taxonomy" id="1484332"/>
    <lineage>
        <taxon>Bacteria</taxon>
        <taxon>Pseudomonadati</taxon>
        <taxon>Bacteroidota</taxon>
        <taxon>Flavobacteriia</taxon>
        <taxon>Flavobacteriales</taxon>
        <taxon>Flavobacteriaceae</taxon>
        <taxon>Flavobacterium</taxon>
    </lineage>
</organism>
<sequence length="160" mass="18594">MGILDKILGNNKEENFYDLIKKLEELIVKAKKSGDKNEFIDPAYDIIEKIEEKQNSFDAVKPILDLIERSPDIDYGGPGPLGSFLETFYNNGEYENLLETSVRQKPKAFNVFLLDRIIADKKNKKRDVYIQLLKETNLRTDLSKETKEYLDFAIEKNKKL</sequence>
<reference evidence="1 2" key="1">
    <citation type="submission" date="2023-07" db="EMBL/GenBank/DDBJ databases">
        <title>Sorghum-associated microbial communities from plants grown in Nebraska, USA.</title>
        <authorList>
            <person name="Schachtman D."/>
        </authorList>
    </citation>
    <scope>NUCLEOTIDE SEQUENCE [LARGE SCALE GENOMIC DNA]</scope>
    <source>
        <strain evidence="1 2">3773</strain>
    </source>
</reference>
<accession>A0ABU1TQA9</accession>
<comment type="caution">
    <text evidence="1">The sequence shown here is derived from an EMBL/GenBank/DDBJ whole genome shotgun (WGS) entry which is preliminary data.</text>
</comment>
<evidence type="ECO:0008006" key="3">
    <source>
        <dbReference type="Google" id="ProtNLM"/>
    </source>
</evidence>
<proteinExistence type="predicted"/>
<gene>
    <name evidence="1" type="ORF">J2X31_002164</name>
</gene>
<dbReference type="RefSeq" id="WP_310026606.1">
    <property type="nucleotide sequence ID" value="NZ_JAVDVI010000008.1"/>
</dbReference>
<evidence type="ECO:0000313" key="1">
    <source>
        <dbReference type="EMBL" id="MDR6968149.1"/>
    </source>
</evidence>
<dbReference type="Proteomes" id="UP001255185">
    <property type="component" value="Unassembled WGS sequence"/>
</dbReference>
<protein>
    <recommendedName>
        <fullName evidence="3">Immunity protein 30 domain-containing protein</fullName>
    </recommendedName>
</protein>